<dbReference type="InterPro" id="IPR002739">
    <property type="entry name" value="PAB1135-like"/>
</dbReference>
<dbReference type="Pfam" id="PF01877">
    <property type="entry name" value="RNA_binding"/>
    <property type="match status" value="1"/>
</dbReference>
<organism evidence="2 3">
    <name type="scientific">Methanococcus aeolicus (strain ATCC BAA-1280 / DSM 17508 / OCM 812 / Nankai-3)</name>
    <dbReference type="NCBI Taxonomy" id="419665"/>
    <lineage>
        <taxon>Archaea</taxon>
        <taxon>Methanobacteriati</taxon>
        <taxon>Methanobacteriota</taxon>
        <taxon>Methanomada group</taxon>
        <taxon>Methanococci</taxon>
        <taxon>Methanococcales</taxon>
        <taxon>Methanococcaceae</taxon>
        <taxon>Methanococcus</taxon>
    </lineage>
</organism>
<gene>
    <name evidence="2" type="ordered locus">Maeo_1193</name>
</gene>
<dbReference type="KEGG" id="mae:Maeo_1193"/>
<dbReference type="Proteomes" id="UP000001106">
    <property type="component" value="Chromosome"/>
</dbReference>
<name>A6UW98_META3</name>
<reference evidence="2" key="1">
    <citation type="submission" date="2007-06" db="EMBL/GenBank/DDBJ databases">
        <title>Complete sequence of Methanococcus aeolicus Nankai-3.</title>
        <authorList>
            <consortium name="US DOE Joint Genome Institute"/>
            <person name="Copeland A."/>
            <person name="Lucas S."/>
            <person name="Lapidus A."/>
            <person name="Barry K."/>
            <person name="Glavina del Rio T."/>
            <person name="Dalin E."/>
            <person name="Tice H."/>
            <person name="Pitluck S."/>
            <person name="Chain P."/>
            <person name="Malfatti S."/>
            <person name="Shin M."/>
            <person name="Vergez L."/>
            <person name="Schmutz J."/>
            <person name="Larimer F."/>
            <person name="Land M."/>
            <person name="Hauser L."/>
            <person name="Kyrpides N."/>
            <person name="Lykidis A."/>
            <person name="Sieprawska-Lupa M."/>
            <person name="Whitman W.B."/>
            <person name="Richardson P."/>
        </authorList>
    </citation>
    <scope>NUCLEOTIDE SEQUENCE [LARGE SCALE GENOMIC DNA]</scope>
    <source>
        <strain evidence="2">Nankai-3</strain>
    </source>
</reference>
<evidence type="ECO:0000256" key="1">
    <source>
        <dbReference type="HAMAP-Rule" id="MF_01112"/>
    </source>
</evidence>
<dbReference type="HOGENOM" id="CLU_134829_0_0_2"/>
<dbReference type="Gene3D" id="3.30.1440.10">
    <property type="match status" value="1"/>
</dbReference>
<dbReference type="OrthoDB" id="7819at2157"/>
<evidence type="ECO:0000313" key="3">
    <source>
        <dbReference type="Proteomes" id="UP000001106"/>
    </source>
</evidence>
<proteinExistence type="inferred from homology"/>
<dbReference type="STRING" id="419665.Maeo_1193"/>
<dbReference type="HAMAP" id="MF_01112">
    <property type="entry name" value="UPF0201"/>
    <property type="match status" value="1"/>
</dbReference>
<evidence type="ECO:0000313" key="2">
    <source>
        <dbReference type="EMBL" id="ABR56770.1"/>
    </source>
</evidence>
<accession>A6UW98</accession>
<dbReference type="eggNOG" id="arCOG01043">
    <property type="taxonomic scope" value="Archaea"/>
</dbReference>
<dbReference type="RefSeq" id="WP_011973902.1">
    <property type="nucleotide sequence ID" value="NC_009635.1"/>
</dbReference>
<dbReference type="PANTHER" id="PTHR39652">
    <property type="entry name" value="UPF0201 PROTEIN TK1335"/>
    <property type="match status" value="1"/>
</dbReference>
<dbReference type="InterPro" id="IPR022803">
    <property type="entry name" value="Ribosomal_uL5_dom_sf"/>
</dbReference>
<sequence length="157" mass="17975">MENSNSTTGLKIQLKSKIKPTEDREKVIKAMKNIFTDAEIVVPETDKIYITVEGEAKNIERFKELIRSQAILDTARSVLEKGSKGNYTKFKINKQAAYSEVVNFDKDIHGGIYVKIICSDEDELIKAIKDIAPRTKYGKIINEDEEIENEYENKNKK</sequence>
<dbReference type="SUPFAM" id="SSF55282">
    <property type="entry name" value="RL5-like"/>
    <property type="match status" value="1"/>
</dbReference>
<dbReference type="PANTHER" id="PTHR39652:SF1">
    <property type="entry name" value="UPF0201 PROTEIN TK1335"/>
    <property type="match status" value="1"/>
</dbReference>
<keyword evidence="3" id="KW-1185">Reference proteome</keyword>
<dbReference type="EMBL" id="CP000743">
    <property type="protein sequence ID" value="ABR56770.1"/>
    <property type="molecule type" value="Genomic_DNA"/>
</dbReference>
<dbReference type="GeneID" id="5327103"/>
<dbReference type="AlphaFoldDB" id="A6UW98"/>
<comment type="similarity">
    <text evidence="1">Belongs to the UPF0201 family.</text>
</comment>
<protein>
    <recommendedName>
        <fullName evidence="1">UPF0201 protein Maeo_1193</fullName>
    </recommendedName>
</protein>